<dbReference type="InterPro" id="IPR033489">
    <property type="entry name" value="RBBP6"/>
</dbReference>
<dbReference type="InterPro" id="IPR025829">
    <property type="entry name" value="Zn_knuckle_CX2CX3GHX4C"/>
</dbReference>
<dbReference type="GO" id="GO:0006511">
    <property type="term" value="P:ubiquitin-dependent protein catabolic process"/>
    <property type="evidence" value="ECO:0007669"/>
    <property type="project" value="TreeGrafter"/>
</dbReference>
<dbReference type="InParanoid" id="L2GXU6"/>
<dbReference type="OMA" id="SITMHNI"/>
<evidence type="ECO:0000259" key="9">
    <source>
        <dbReference type="PROSITE" id="PS51282"/>
    </source>
</evidence>
<dbReference type="SUPFAM" id="SSF57850">
    <property type="entry name" value="RING/U-box"/>
    <property type="match status" value="1"/>
</dbReference>
<dbReference type="PROSITE" id="PS00518">
    <property type="entry name" value="ZF_RING_1"/>
    <property type="match status" value="1"/>
</dbReference>
<sequence>MSSFIHYRFVSSTNAQKLTFEGASIPLWELRTEVINVERMTAKDFDLLFFIDDNQLTNESTPVYRNTTVIVKRIPIWMSKTTIEPKKHSKYVPRLPPNYICFRCGQKGHFIQHCPTNDDKNYDLLRIRKATGIPKDFLKPVKEKEGTSLLVTQEGSYVQAQPQIHMFKVHGQINVSSDRLVCQYCTSLMNEPVSTECGHTFCKNCVIFNECVVCGRKVGKITERGDLGEEIERYVENG</sequence>
<keyword evidence="5" id="KW-0539">Nucleus</keyword>
<dbReference type="GO" id="GO:0005634">
    <property type="term" value="C:nucleus"/>
    <property type="evidence" value="ECO:0007669"/>
    <property type="project" value="UniProtKB-SubCell"/>
</dbReference>
<dbReference type="GO" id="GO:0061630">
    <property type="term" value="F:ubiquitin protein ligase activity"/>
    <property type="evidence" value="ECO:0007669"/>
    <property type="project" value="InterPro"/>
</dbReference>
<dbReference type="InterPro" id="IPR013083">
    <property type="entry name" value="Znf_RING/FYVE/PHD"/>
</dbReference>
<dbReference type="InterPro" id="IPR036875">
    <property type="entry name" value="Znf_CCHC_sf"/>
</dbReference>
<dbReference type="PROSITE" id="PS51282">
    <property type="entry name" value="DWNN"/>
    <property type="match status" value="1"/>
</dbReference>
<dbReference type="PANTHER" id="PTHR15439:SF0">
    <property type="entry name" value="CELL DIVISION CYCLE AND APOPTOSIS REGULATOR PROTEIN 1-RELATED"/>
    <property type="match status" value="1"/>
</dbReference>
<dbReference type="GO" id="GO:0003676">
    <property type="term" value="F:nucleic acid binding"/>
    <property type="evidence" value="ECO:0007669"/>
    <property type="project" value="InterPro"/>
</dbReference>
<feature type="domain" description="DWNN" evidence="9">
    <location>
        <begin position="5"/>
        <end position="75"/>
    </location>
</feature>
<gene>
    <name evidence="10" type="ORF">VCUG_00053</name>
</gene>
<feature type="domain" description="CCHC-type" evidence="8">
    <location>
        <begin position="101"/>
        <end position="115"/>
    </location>
</feature>
<dbReference type="Pfam" id="PF00097">
    <property type="entry name" value="zf-C3HC4"/>
    <property type="match status" value="1"/>
</dbReference>
<name>L2GXU6_VAVCU</name>
<dbReference type="PROSITE" id="PS50158">
    <property type="entry name" value="ZF_CCHC"/>
    <property type="match status" value="1"/>
</dbReference>
<dbReference type="InterPro" id="IPR018957">
    <property type="entry name" value="Znf_C3HC4_RING-type"/>
</dbReference>
<dbReference type="SMART" id="SM00343">
    <property type="entry name" value="ZnF_C2HC"/>
    <property type="match status" value="1"/>
</dbReference>
<dbReference type="Pfam" id="PF08783">
    <property type="entry name" value="DWNN"/>
    <property type="match status" value="1"/>
</dbReference>
<dbReference type="OrthoDB" id="5588846at2759"/>
<evidence type="ECO:0000259" key="8">
    <source>
        <dbReference type="PROSITE" id="PS50158"/>
    </source>
</evidence>
<dbReference type="VEuPathDB" id="MicrosporidiaDB:VCUG_00053"/>
<accession>L2GXU6</accession>
<evidence type="ECO:0008006" key="12">
    <source>
        <dbReference type="Google" id="ProtNLM"/>
    </source>
</evidence>
<evidence type="ECO:0000256" key="3">
    <source>
        <dbReference type="ARBA" id="ARBA00022771"/>
    </source>
</evidence>
<evidence type="ECO:0000259" key="7">
    <source>
        <dbReference type="PROSITE" id="PS50089"/>
    </source>
</evidence>
<dbReference type="SMART" id="SM01180">
    <property type="entry name" value="DWNN"/>
    <property type="match status" value="1"/>
</dbReference>
<keyword evidence="3 6" id="KW-0863">Zinc-finger</keyword>
<dbReference type="SUPFAM" id="SSF57756">
    <property type="entry name" value="Retrovirus zinc finger-like domains"/>
    <property type="match status" value="1"/>
</dbReference>
<keyword evidence="11" id="KW-1185">Reference proteome</keyword>
<evidence type="ECO:0000256" key="1">
    <source>
        <dbReference type="ARBA" id="ARBA00004123"/>
    </source>
</evidence>
<dbReference type="RefSeq" id="XP_008073074.1">
    <property type="nucleotide sequence ID" value="XM_008074883.1"/>
</dbReference>
<dbReference type="SMART" id="SM00184">
    <property type="entry name" value="RING"/>
    <property type="match status" value="1"/>
</dbReference>
<evidence type="ECO:0000256" key="6">
    <source>
        <dbReference type="PROSITE-ProRule" id="PRU00047"/>
    </source>
</evidence>
<keyword evidence="2" id="KW-0479">Metal-binding</keyword>
<dbReference type="Gene3D" id="3.10.20.90">
    <property type="entry name" value="Phosphatidylinositol 3-kinase Catalytic Subunit, Chain A, domain 1"/>
    <property type="match status" value="1"/>
</dbReference>
<dbReference type="GO" id="GO:0008270">
    <property type="term" value="F:zinc ion binding"/>
    <property type="evidence" value="ECO:0007669"/>
    <property type="project" value="UniProtKB-KW"/>
</dbReference>
<dbReference type="Pfam" id="PF13696">
    <property type="entry name" value="zf-CCHC_2"/>
    <property type="match status" value="1"/>
</dbReference>
<dbReference type="HOGENOM" id="CLU_1160858_0_0_1"/>
<evidence type="ECO:0000256" key="2">
    <source>
        <dbReference type="ARBA" id="ARBA00022723"/>
    </source>
</evidence>
<dbReference type="PANTHER" id="PTHR15439">
    <property type="entry name" value="RETINOBLASTOMA-BINDING PROTEIN 6"/>
    <property type="match status" value="1"/>
</dbReference>
<dbReference type="GO" id="GO:0016567">
    <property type="term" value="P:protein ubiquitination"/>
    <property type="evidence" value="ECO:0007669"/>
    <property type="project" value="InterPro"/>
</dbReference>
<dbReference type="STRING" id="948595.L2GXU6"/>
<dbReference type="Gene3D" id="4.10.60.10">
    <property type="entry name" value="Zinc finger, CCHC-type"/>
    <property type="match status" value="1"/>
</dbReference>
<dbReference type="FunCoup" id="L2GXU6">
    <property type="interactions" value="54"/>
</dbReference>
<evidence type="ECO:0000256" key="4">
    <source>
        <dbReference type="ARBA" id="ARBA00022833"/>
    </source>
</evidence>
<dbReference type="InterPro" id="IPR001878">
    <property type="entry name" value="Znf_CCHC"/>
</dbReference>
<evidence type="ECO:0000313" key="10">
    <source>
        <dbReference type="EMBL" id="ELA48444.1"/>
    </source>
</evidence>
<dbReference type="InterPro" id="IPR014891">
    <property type="entry name" value="DWNN_domain"/>
</dbReference>
<evidence type="ECO:0000256" key="5">
    <source>
        <dbReference type="ARBA" id="ARBA00023242"/>
    </source>
</evidence>
<dbReference type="InterPro" id="IPR001841">
    <property type="entry name" value="Znf_RING"/>
</dbReference>
<dbReference type="EMBL" id="GL877404">
    <property type="protein sequence ID" value="ELA48444.1"/>
    <property type="molecule type" value="Genomic_DNA"/>
</dbReference>
<evidence type="ECO:0000313" key="11">
    <source>
        <dbReference type="Proteomes" id="UP000011081"/>
    </source>
</evidence>
<proteinExistence type="predicted"/>
<dbReference type="AlphaFoldDB" id="L2GXU6"/>
<dbReference type="PROSITE" id="PS50089">
    <property type="entry name" value="ZF_RING_2"/>
    <property type="match status" value="1"/>
</dbReference>
<dbReference type="GeneID" id="19877945"/>
<feature type="domain" description="RING-type" evidence="7">
    <location>
        <begin position="182"/>
        <end position="206"/>
    </location>
</feature>
<dbReference type="Proteomes" id="UP000011081">
    <property type="component" value="Unassembled WGS sequence"/>
</dbReference>
<organism evidence="10 11">
    <name type="scientific">Vavraia culicis (isolate floridensis)</name>
    <name type="common">Microsporidian parasite</name>
    <dbReference type="NCBI Taxonomy" id="948595"/>
    <lineage>
        <taxon>Eukaryota</taxon>
        <taxon>Fungi</taxon>
        <taxon>Fungi incertae sedis</taxon>
        <taxon>Microsporidia</taxon>
        <taxon>Pleistophoridae</taxon>
        <taxon>Vavraia</taxon>
    </lineage>
</organism>
<reference evidence="11" key="1">
    <citation type="submission" date="2011-03" db="EMBL/GenBank/DDBJ databases">
        <title>The genome sequence of Vavraia culicis strain floridensis.</title>
        <authorList>
            <consortium name="The Broad Institute Genome Sequencing Platform"/>
            <person name="Cuomo C."/>
            <person name="Becnel J."/>
            <person name="Sanscrainte N."/>
            <person name="Young S.K."/>
            <person name="Zeng Q."/>
            <person name="Gargeya S."/>
            <person name="Fitzgerald M."/>
            <person name="Haas B."/>
            <person name="Abouelleil A."/>
            <person name="Alvarado L."/>
            <person name="Arachchi H.M."/>
            <person name="Berlin A."/>
            <person name="Chapman S.B."/>
            <person name="Gearin G."/>
            <person name="Goldberg J."/>
            <person name="Griggs A."/>
            <person name="Gujja S."/>
            <person name="Hansen M."/>
            <person name="Heiman D."/>
            <person name="Howarth C."/>
            <person name="Larimer J."/>
            <person name="Lui A."/>
            <person name="MacDonald P.J.P."/>
            <person name="McCowen C."/>
            <person name="Montmayeur A."/>
            <person name="Murphy C."/>
            <person name="Neiman D."/>
            <person name="Pearson M."/>
            <person name="Priest M."/>
            <person name="Roberts A."/>
            <person name="Saif S."/>
            <person name="Shea T."/>
            <person name="Sisk P."/>
            <person name="Stolte C."/>
            <person name="Sykes S."/>
            <person name="Wortman J."/>
            <person name="Nusbaum C."/>
            <person name="Birren B."/>
        </authorList>
    </citation>
    <scope>NUCLEOTIDE SEQUENCE [LARGE SCALE GENOMIC DNA]</scope>
    <source>
        <strain evidence="11">floridensis</strain>
    </source>
</reference>
<comment type="subcellular location">
    <subcellularLocation>
        <location evidence="1">Nucleus</location>
    </subcellularLocation>
</comment>
<dbReference type="InterPro" id="IPR017907">
    <property type="entry name" value="Znf_RING_CS"/>
</dbReference>
<protein>
    <recommendedName>
        <fullName evidence="12">DWNN domain-containing protein</fullName>
    </recommendedName>
</protein>
<keyword evidence="4" id="KW-0862">Zinc</keyword>
<dbReference type="Gene3D" id="3.30.40.10">
    <property type="entry name" value="Zinc/RING finger domain, C3HC4 (zinc finger)"/>
    <property type="match status" value="1"/>
</dbReference>
<dbReference type="GO" id="GO:0006397">
    <property type="term" value="P:mRNA processing"/>
    <property type="evidence" value="ECO:0007669"/>
    <property type="project" value="InterPro"/>
</dbReference>